<organism evidence="1">
    <name type="scientific">Brassica napus</name>
    <name type="common">Rape</name>
    <dbReference type="NCBI Taxonomy" id="3708"/>
    <lineage>
        <taxon>Eukaryota</taxon>
        <taxon>Viridiplantae</taxon>
        <taxon>Streptophyta</taxon>
        <taxon>Embryophyta</taxon>
        <taxon>Tracheophyta</taxon>
        <taxon>Spermatophyta</taxon>
        <taxon>Magnoliopsida</taxon>
        <taxon>eudicotyledons</taxon>
        <taxon>Gunneridae</taxon>
        <taxon>Pentapetalae</taxon>
        <taxon>rosids</taxon>
        <taxon>malvids</taxon>
        <taxon>Brassicales</taxon>
        <taxon>Brassicaceae</taxon>
        <taxon>Brassiceae</taxon>
        <taxon>Brassica</taxon>
    </lineage>
</organism>
<proteinExistence type="predicted"/>
<gene>
    <name evidence="1" type="ORF">DARMORV10_C03P77230.1</name>
</gene>
<evidence type="ECO:0000313" key="1">
    <source>
        <dbReference type="EMBL" id="CAF1709937.1"/>
    </source>
</evidence>
<sequence length="63" mass="6948">MTQALMVDLLLPSTSSLQSLRSLPTTILKYVLERNFISLQKAHLIVKPVNLAKRSVGDVVQTA</sequence>
<dbReference type="AlphaFoldDB" id="A0A816IIS8"/>
<accession>A0A816IIS8</accession>
<dbReference type="EMBL" id="HG994367">
    <property type="protein sequence ID" value="CAF1709937.1"/>
    <property type="molecule type" value="Genomic_DNA"/>
</dbReference>
<dbReference type="Proteomes" id="UP001295469">
    <property type="component" value="Chromosome C03"/>
</dbReference>
<reference evidence="1" key="1">
    <citation type="submission" date="2021-01" db="EMBL/GenBank/DDBJ databases">
        <authorList>
            <consortium name="Genoscope - CEA"/>
            <person name="William W."/>
        </authorList>
    </citation>
    <scope>NUCLEOTIDE SEQUENCE</scope>
</reference>
<name>A0A816IIS8_BRANA</name>
<protein>
    <submittedName>
        <fullName evidence="1">(rape) hypothetical protein</fullName>
    </submittedName>
</protein>